<keyword evidence="1" id="KW-1133">Transmembrane helix</keyword>
<evidence type="ECO:0000313" key="2">
    <source>
        <dbReference type="EMBL" id="VEL33902.1"/>
    </source>
</evidence>
<dbReference type="Proteomes" id="UP000784294">
    <property type="component" value="Unassembled WGS sequence"/>
</dbReference>
<feature type="transmembrane region" description="Helical" evidence="1">
    <location>
        <begin position="74"/>
        <end position="95"/>
    </location>
</feature>
<keyword evidence="1" id="KW-0472">Membrane</keyword>
<organism evidence="2 3">
    <name type="scientific">Protopolystoma xenopodis</name>
    <dbReference type="NCBI Taxonomy" id="117903"/>
    <lineage>
        <taxon>Eukaryota</taxon>
        <taxon>Metazoa</taxon>
        <taxon>Spiralia</taxon>
        <taxon>Lophotrochozoa</taxon>
        <taxon>Platyhelminthes</taxon>
        <taxon>Monogenea</taxon>
        <taxon>Polyopisthocotylea</taxon>
        <taxon>Polystomatidea</taxon>
        <taxon>Polystomatidae</taxon>
        <taxon>Protopolystoma</taxon>
    </lineage>
</organism>
<dbReference type="AlphaFoldDB" id="A0A3S5C424"/>
<reference evidence="2" key="1">
    <citation type="submission" date="2018-11" db="EMBL/GenBank/DDBJ databases">
        <authorList>
            <consortium name="Pathogen Informatics"/>
        </authorList>
    </citation>
    <scope>NUCLEOTIDE SEQUENCE</scope>
</reference>
<dbReference type="EMBL" id="CAAALY010246633">
    <property type="protein sequence ID" value="VEL33902.1"/>
    <property type="molecule type" value="Genomic_DNA"/>
</dbReference>
<accession>A0A3S5C424</accession>
<name>A0A3S5C424_9PLAT</name>
<proteinExistence type="predicted"/>
<protein>
    <recommendedName>
        <fullName evidence="4">EF-hand domain-containing protein</fullName>
    </recommendedName>
</protein>
<keyword evidence="1" id="KW-0812">Transmembrane</keyword>
<comment type="caution">
    <text evidence="2">The sequence shown here is derived from an EMBL/GenBank/DDBJ whole genome shotgun (WGS) entry which is preliminary data.</text>
</comment>
<evidence type="ECO:0008006" key="4">
    <source>
        <dbReference type="Google" id="ProtNLM"/>
    </source>
</evidence>
<evidence type="ECO:0000256" key="1">
    <source>
        <dbReference type="SAM" id="Phobius"/>
    </source>
</evidence>
<keyword evidence="3" id="KW-1185">Reference proteome</keyword>
<dbReference type="OrthoDB" id="10056860at2759"/>
<evidence type="ECO:0000313" key="3">
    <source>
        <dbReference type="Proteomes" id="UP000784294"/>
    </source>
</evidence>
<sequence length="130" mass="14870">MFSLLVLPHDGELSNKEFVSVMKNRLLRGLDKPMDTGFVRFINSIFHCGKEQLQSSTLNFFFSNLRPANDLPDLLLFFFTIISMLGSSFHIFITFSSSNIHATLLVLKPSLLVMLERDPNCFITILSRRP</sequence>
<gene>
    <name evidence="2" type="ORF">PXEA_LOCUS27342</name>
</gene>